<evidence type="ECO:0000313" key="1">
    <source>
        <dbReference type="EMBL" id="KAK6181138.1"/>
    </source>
</evidence>
<evidence type="ECO:0000313" key="2">
    <source>
        <dbReference type="Proteomes" id="UP001347796"/>
    </source>
</evidence>
<proteinExistence type="predicted"/>
<protein>
    <submittedName>
        <fullName evidence="1">Uncharacterized protein</fullName>
    </submittedName>
</protein>
<organism evidence="1 2">
    <name type="scientific">Patella caerulea</name>
    <name type="common">Rayed Mediterranean limpet</name>
    <dbReference type="NCBI Taxonomy" id="87958"/>
    <lineage>
        <taxon>Eukaryota</taxon>
        <taxon>Metazoa</taxon>
        <taxon>Spiralia</taxon>
        <taxon>Lophotrochozoa</taxon>
        <taxon>Mollusca</taxon>
        <taxon>Gastropoda</taxon>
        <taxon>Patellogastropoda</taxon>
        <taxon>Patelloidea</taxon>
        <taxon>Patellidae</taxon>
        <taxon>Patella</taxon>
    </lineage>
</organism>
<sequence length="152" mass="16807">MEEVSAEGVAYLCFYENSSRFYGTMITLTREQYGLIGQCVDRATGITDVHECCLDESAEVMNITVIDYSNFNNEFLIPDVMKTGGDNCSLISPKINFVTDELLVGKKAEDCIKKFFPPKFQGRDCLVCIGDMKIDTKSDEAVNGAGSLPCCH</sequence>
<dbReference type="AlphaFoldDB" id="A0AAN8PRG1"/>
<dbReference type="EMBL" id="JAZGQO010000007">
    <property type="protein sequence ID" value="KAK6181138.1"/>
    <property type="molecule type" value="Genomic_DNA"/>
</dbReference>
<name>A0AAN8PRG1_PATCE</name>
<reference evidence="1 2" key="1">
    <citation type="submission" date="2024-01" db="EMBL/GenBank/DDBJ databases">
        <title>The genome of the rayed Mediterranean limpet Patella caerulea (Linnaeus, 1758).</title>
        <authorList>
            <person name="Anh-Thu Weber A."/>
            <person name="Halstead-Nussloch G."/>
        </authorList>
    </citation>
    <scope>NUCLEOTIDE SEQUENCE [LARGE SCALE GENOMIC DNA]</scope>
    <source>
        <strain evidence="1">AATW-2023a</strain>
        <tissue evidence="1">Whole specimen</tissue>
    </source>
</reference>
<accession>A0AAN8PRG1</accession>
<gene>
    <name evidence="1" type="ORF">SNE40_009064</name>
</gene>
<dbReference type="Proteomes" id="UP001347796">
    <property type="component" value="Unassembled WGS sequence"/>
</dbReference>
<keyword evidence="2" id="KW-1185">Reference proteome</keyword>
<comment type="caution">
    <text evidence="1">The sequence shown here is derived from an EMBL/GenBank/DDBJ whole genome shotgun (WGS) entry which is preliminary data.</text>
</comment>